<protein>
    <submittedName>
        <fullName evidence="1">Uncharacterized protein</fullName>
    </submittedName>
</protein>
<gene>
    <name evidence="1" type="ORF">NZ47_04500</name>
</gene>
<keyword evidence="2" id="KW-1185">Reference proteome</keyword>
<name>A0A0B2JY27_9FIRM</name>
<sequence>MKSGIYEAVINKAMSKELAEWPDQCKNIKDIDKKEASEIISKYTGDVIKSGLDNLFDRDKGIEQQVQLANNIIELVRNYTSDD</sequence>
<comment type="caution">
    <text evidence="1">The sequence shown here is derived from an EMBL/GenBank/DDBJ whole genome shotgun (WGS) entry which is preliminary data.</text>
</comment>
<evidence type="ECO:0000313" key="2">
    <source>
        <dbReference type="Proteomes" id="UP000030993"/>
    </source>
</evidence>
<dbReference type="Proteomes" id="UP000030993">
    <property type="component" value="Unassembled WGS sequence"/>
</dbReference>
<evidence type="ECO:0000313" key="1">
    <source>
        <dbReference type="EMBL" id="KHM52504.1"/>
    </source>
</evidence>
<dbReference type="AlphaFoldDB" id="A0A0B2JY27"/>
<accession>A0A0B2JY27</accession>
<reference evidence="1 2" key="1">
    <citation type="journal article" date="2013" name="PLoS ONE">
        <title>Identification and characterization of three novel lipases belonging to families II and V from Anaerovibrio lipolyticus 5ST.</title>
        <authorList>
            <person name="Prive F."/>
            <person name="Kaderbhai N.N."/>
            <person name="Girdwood S."/>
            <person name="Worgan H.J."/>
            <person name="Pinloche E."/>
            <person name="Scollan N.D."/>
            <person name="Huws S.A."/>
            <person name="Newbold C.J."/>
        </authorList>
    </citation>
    <scope>NUCLEOTIDE SEQUENCE [LARGE SCALE GENOMIC DNA]</scope>
    <source>
        <strain evidence="1 2">5S</strain>
    </source>
</reference>
<proteinExistence type="predicted"/>
<feature type="non-terminal residue" evidence="1">
    <location>
        <position position="83"/>
    </location>
</feature>
<dbReference type="EMBL" id="JSCE01000087">
    <property type="protein sequence ID" value="KHM52504.1"/>
    <property type="molecule type" value="Genomic_DNA"/>
</dbReference>
<dbReference type="RefSeq" id="WP_039206893.1">
    <property type="nucleotide sequence ID" value="NZ_JSCE01000087.1"/>
</dbReference>
<organism evidence="1 2">
    <name type="scientific">Anaerovibrio lipolyticus</name>
    <dbReference type="NCBI Taxonomy" id="82374"/>
    <lineage>
        <taxon>Bacteria</taxon>
        <taxon>Bacillati</taxon>
        <taxon>Bacillota</taxon>
        <taxon>Negativicutes</taxon>
        <taxon>Selenomonadales</taxon>
        <taxon>Selenomonadaceae</taxon>
        <taxon>Anaerovibrio</taxon>
    </lineage>
</organism>